<dbReference type="Proteomes" id="UP001432190">
    <property type="component" value="Chromosome"/>
</dbReference>
<dbReference type="SUPFAM" id="SSF103473">
    <property type="entry name" value="MFS general substrate transporter"/>
    <property type="match status" value="1"/>
</dbReference>
<dbReference type="Gene3D" id="1.20.1250.20">
    <property type="entry name" value="MFS general substrate transporter like domains"/>
    <property type="match status" value="1"/>
</dbReference>
<feature type="transmembrane region" description="Helical" evidence="7">
    <location>
        <begin position="250"/>
        <end position="268"/>
    </location>
</feature>
<protein>
    <submittedName>
        <fullName evidence="9">MFS transporter</fullName>
    </submittedName>
</protein>
<evidence type="ECO:0000256" key="1">
    <source>
        <dbReference type="ARBA" id="ARBA00004429"/>
    </source>
</evidence>
<feature type="domain" description="Major facilitator superfamily (MFS) profile" evidence="8">
    <location>
        <begin position="64"/>
        <end position="546"/>
    </location>
</feature>
<name>A0ABZ1SE32_9ACTN</name>
<keyword evidence="2" id="KW-0813">Transport</keyword>
<feature type="transmembrane region" description="Helical" evidence="7">
    <location>
        <begin position="453"/>
        <end position="471"/>
    </location>
</feature>
<organism evidence="9 10">
    <name type="scientific">Micromonospora globbae</name>
    <dbReference type="NCBI Taxonomy" id="1894969"/>
    <lineage>
        <taxon>Bacteria</taxon>
        <taxon>Bacillati</taxon>
        <taxon>Actinomycetota</taxon>
        <taxon>Actinomycetes</taxon>
        <taxon>Micromonosporales</taxon>
        <taxon>Micromonosporaceae</taxon>
        <taxon>Micromonospora</taxon>
    </lineage>
</organism>
<keyword evidence="10" id="KW-1185">Reference proteome</keyword>
<evidence type="ECO:0000256" key="2">
    <source>
        <dbReference type="ARBA" id="ARBA00022448"/>
    </source>
</evidence>
<keyword evidence="5 7" id="KW-0472">Membrane</keyword>
<evidence type="ECO:0000313" key="10">
    <source>
        <dbReference type="Proteomes" id="UP001432190"/>
    </source>
</evidence>
<dbReference type="InterPro" id="IPR036259">
    <property type="entry name" value="MFS_trans_sf"/>
</dbReference>
<evidence type="ECO:0000259" key="8">
    <source>
        <dbReference type="PROSITE" id="PS50850"/>
    </source>
</evidence>
<reference evidence="9" key="1">
    <citation type="submission" date="2022-10" db="EMBL/GenBank/DDBJ databases">
        <title>The complete genomes of actinobacterial strains from the NBC collection.</title>
        <authorList>
            <person name="Joergensen T.S."/>
            <person name="Alvarez Arevalo M."/>
            <person name="Sterndorff E.B."/>
            <person name="Faurdal D."/>
            <person name="Vuksanovic O."/>
            <person name="Mourched A.-S."/>
            <person name="Charusanti P."/>
            <person name="Shaw S."/>
            <person name="Blin K."/>
            <person name="Weber T."/>
        </authorList>
    </citation>
    <scope>NUCLEOTIDE SEQUENCE</scope>
    <source>
        <strain evidence="9">NBC_00256</strain>
    </source>
</reference>
<sequence length="551" mass="56923">MTQPADSRAGHGRDAPPSWLNSAAHRPEREACMVATPAAGSGTEPADDGSTAKGVGLRSERGPVLAAVMLSTGLVALDSTIIATAVPSIVRDVGGFAQFPWLFSIYLLTQAVTVPIYGKFADSLGRKPVMFVGIALFLLGSILCGVAWSMPALIVARALQGIGAGAVQPISMTIVGDLYTVAERARVQGYLAAVWGTSAVLGPLLGGVLSEYLSWRWIFYINLPLGAVAAWMLARHFSERVTRSRHRVDYVGACLLTVGFGLLILGLLQGGVAWPWTSIQSLTILVVGAATLGAFIVVERRAADPVLPLWVFSRRALAGGSLTAVCIGALSAGLNSYLPTYAEGVLGTDALVAGFALAAMAIGWPLAAGTSGRIYLRIGFRDTALIGSVVVISGTALTTLLRPDSAVWAVAGAAFVIGVGLGLTTSPILVSVQSVVGWDRRGVVTGANMFSRSLGGAVGAGVCGAIANATLASRLTPHAPAQAHAVPEYLDTTSLVLGGQSGSVPPEAAAYVRAALYDATHHVFITLAVLAVLVLGALLLMPRRSSHLSFE</sequence>
<evidence type="ECO:0000256" key="6">
    <source>
        <dbReference type="SAM" id="MobiDB-lite"/>
    </source>
</evidence>
<accession>A0ABZ1SE32</accession>
<dbReference type="PANTHER" id="PTHR23501">
    <property type="entry name" value="MAJOR FACILITATOR SUPERFAMILY"/>
    <property type="match status" value="1"/>
</dbReference>
<evidence type="ECO:0000256" key="3">
    <source>
        <dbReference type="ARBA" id="ARBA00022692"/>
    </source>
</evidence>
<proteinExistence type="predicted"/>
<gene>
    <name evidence="9" type="ORF">OG994_12335</name>
</gene>
<evidence type="ECO:0000256" key="4">
    <source>
        <dbReference type="ARBA" id="ARBA00022989"/>
    </source>
</evidence>
<feature type="transmembrane region" description="Helical" evidence="7">
    <location>
        <begin position="187"/>
        <end position="205"/>
    </location>
</feature>
<feature type="transmembrane region" description="Helical" evidence="7">
    <location>
        <begin position="154"/>
        <end position="175"/>
    </location>
</feature>
<feature type="region of interest" description="Disordered" evidence="6">
    <location>
        <begin position="1"/>
        <end position="55"/>
    </location>
</feature>
<feature type="transmembrane region" description="Helical" evidence="7">
    <location>
        <begin position="217"/>
        <end position="238"/>
    </location>
</feature>
<feature type="transmembrane region" description="Helical" evidence="7">
    <location>
        <begin position="98"/>
        <end position="117"/>
    </location>
</feature>
<feature type="transmembrane region" description="Helical" evidence="7">
    <location>
        <begin position="523"/>
        <end position="541"/>
    </location>
</feature>
<feature type="transmembrane region" description="Helical" evidence="7">
    <location>
        <begin position="129"/>
        <end position="148"/>
    </location>
</feature>
<feature type="transmembrane region" description="Helical" evidence="7">
    <location>
        <begin position="64"/>
        <end position="86"/>
    </location>
</feature>
<feature type="transmembrane region" description="Helical" evidence="7">
    <location>
        <begin position="317"/>
        <end position="338"/>
    </location>
</feature>
<dbReference type="CDD" id="cd17502">
    <property type="entry name" value="MFS_Azr1_MDR_like"/>
    <property type="match status" value="1"/>
</dbReference>
<evidence type="ECO:0000256" key="5">
    <source>
        <dbReference type="ARBA" id="ARBA00023136"/>
    </source>
</evidence>
<comment type="subcellular location">
    <subcellularLocation>
        <location evidence="1">Cell inner membrane</location>
        <topology evidence="1">Multi-pass membrane protein</topology>
    </subcellularLocation>
</comment>
<evidence type="ECO:0000256" key="7">
    <source>
        <dbReference type="SAM" id="Phobius"/>
    </source>
</evidence>
<feature type="transmembrane region" description="Helical" evidence="7">
    <location>
        <begin position="350"/>
        <end position="371"/>
    </location>
</feature>
<feature type="transmembrane region" description="Helical" evidence="7">
    <location>
        <begin position="407"/>
        <end position="432"/>
    </location>
</feature>
<dbReference type="RefSeq" id="WP_328853310.1">
    <property type="nucleotide sequence ID" value="NZ_CP108084.1"/>
</dbReference>
<feature type="transmembrane region" description="Helical" evidence="7">
    <location>
        <begin position="274"/>
        <end position="297"/>
    </location>
</feature>
<dbReference type="PROSITE" id="PS50850">
    <property type="entry name" value="MFS"/>
    <property type="match status" value="1"/>
</dbReference>
<keyword evidence="4 7" id="KW-1133">Transmembrane helix</keyword>
<dbReference type="PANTHER" id="PTHR23501:SF191">
    <property type="entry name" value="VACUOLAR BASIC AMINO ACID TRANSPORTER 4"/>
    <property type="match status" value="1"/>
</dbReference>
<feature type="transmembrane region" description="Helical" evidence="7">
    <location>
        <begin position="383"/>
        <end position="401"/>
    </location>
</feature>
<dbReference type="InterPro" id="IPR011701">
    <property type="entry name" value="MFS"/>
</dbReference>
<dbReference type="InterPro" id="IPR020846">
    <property type="entry name" value="MFS_dom"/>
</dbReference>
<dbReference type="EMBL" id="CP108084">
    <property type="protein sequence ID" value="WUP52249.1"/>
    <property type="molecule type" value="Genomic_DNA"/>
</dbReference>
<keyword evidence="3 7" id="KW-0812">Transmembrane</keyword>
<dbReference type="Pfam" id="PF07690">
    <property type="entry name" value="MFS_1"/>
    <property type="match status" value="1"/>
</dbReference>
<evidence type="ECO:0000313" key="9">
    <source>
        <dbReference type="EMBL" id="WUP52249.1"/>
    </source>
</evidence>
<dbReference type="Gene3D" id="1.20.1720.10">
    <property type="entry name" value="Multidrug resistance protein D"/>
    <property type="match status" value="1"/>
</dbReference>